<feature type="compositionally biased region" description="Low complexity" evidence="1">
    <location>
        <begin position="301"/>
        <end position="317"/>
    </location>
</feature>
<feature type="compositionally biased region" description="Pro residues" evidence="1">
    <location>
        <begin position="225"/>
        <end position="234"/>
    </location>
</feature>
<accession>A0A7U2I1U4</accession>
<proteinExistence type="predicted"/>
<feature type="compositionally biased region" description="Polar residues" evidence="1">
    <location>
        <begin position="272"/>
        <end position="287"/>
    </location>
</feature>
<dbReference type="Proteomes" id="UP000663193">
    <property type="component" value="Chromosome 6"/>
</dbReference>
<dbReference type="EMBL" id="CP069028">
    <property type="protein sequence ID" value="QRC96297.1"/>
    <property type="molecule type" value="Genomic_DNA"/>
</dbReference>
<gene>
    <name evidence="3" type="ORF">JI435_012350</name>
</gene>
<dbReference type="PANTHER" id="PTHR38117:SF2">
    <property type="entry name" value="NACHT AND WD40 DOMAIN PROTEIN"/>
    <property type="match status" value="1"/>
</dbReference>
<dbReference type="InterPro" id="IPR055481">
    <property type="entry name" value="DUF7053"/>
</dbReference>
<keyword evidence="4" id="KW-1185">Reference proteome</keyword>
<feature type="region of interest" description="Disordered" evidence="1">
    <location>
        <begin position="519"/>
        <end position="579"/>
    </location>
</feature>
<dbReference type="OrthoDB" id="3246050at2759"/>
<reference evidence="4" key="1">
    <citation type="journal article" date="2021" name="BMC Genomics">
        <title>Chromosome-level genome assembly and manually-curated proteome of model necrotroph Parastagonospora nodorum Sn15 reveals a genome-wide trove of candidate effector homologs, and redundancy of virulence-related functions within an accessory chromosome.</title>
        <authorList>
            <person name="Bertazzoni S."/>
            <person name="Jones D.A.B."/>
            <person name="Phan H.T."/>
            <person name="Tan K.-C."/>
            <person name="Hane J.K."/>
        </authorList>
    </citation>
    <scope>NUCLEOTIDE SEQUENCE [LARGE SCALE GENOMIC DNA]</scope>
    <source>
        <strain evidence="4">SN15 / ATCC MYA-4574 / FGSC 10173)</strain>
    </source>
</reference>
<evidence type="ECO:0000259" key="2">
    <source>
        <dbReference type="Pfam" id="PF23155"/>
    </source>
</evidence>
<dbReference type="Pfam" id="PF23155">
    <property type="entry name" value="DUF7053"/>
    <property type="match status" value="1"/>
</dbReference>
<feature type="compositionally biased region" description="Basic and acidic residues" evidence="1">
    <location>
        <begin position="555"/>
        <end position="572"/>
    </location>
</feature>
<feature type="compositionally biased region" description="Polar residues" evidence="1">
    <location>
        <begin position="241"/>
        <end position="256"/>
    </location>
</feature>
<evidence type="ECO:0000313" key="4">
    <source>
        <dbReference type="Proteomes" id="UP000663193"/>
    </source>
</evidence>
<dbReference type="VEuPathDB" id="FungiDB:JI435_012350"/>
<feature type="domain" description="DUF7053" evidence="2">
    <location>
        <begin position="3"/>
        <end position="171"/>
    </location>
</feature>
<sequence>MPKTTTFTTITPLPAGIRRKSVLDMYKDHMAMIDLNPLVVERFKCKPPTYTPAEEYFAAWYTIKDKVSYLPGGLAQGSVSYHACFHDTPEGLQTHVYAPLGLDIRGKWSVGGSLPGEPKETAKKGVNTPRHGIYIREDVTMTCSSLLMGFVKRTFKDSHAALVEKLVEKAHLLESNFANERLRALRNVEPGERMAIGDIFIAPPPDYLSPPAPDFSAWGYRSPRPQSPYAPSPSPRFELQSAPTPTSIHRTNTLSPRYSPRAHSQHSRSHSDPITSPGFSSSSTLVSESDRPATPPKNDTPKSASFSQPSSSAPEPSLYLLPATTYGGGVSQNPITSNAGGGHVRKESNVSLIPPRISYTPEERPISFTFTNESPFDTRSHSESSLGPNHNLLDEIDDAIDQVFLYTLPSHSSPGNNSPVVRKLHTSTKDSLAVPAWDRRDTLAAIEYDFSRSNSVTTLPAAKFSAGETLPATIYEGDVAKTTLPATTYEADLAKTTLQSTKYDADVAKTTLSAAKYEPPKLTLPSTKYEPERKKSTTTTTTTSTTVTLPSTTYKPERARKDSAVPWHEKELPPVPVDG</sequence>
<dbReference type="OMA" id="WYTIKDK"/>
<protein>
    <recommendedName>
        <fullName evidence="2">DUF7053 domain-containing protein</fullName>
    </recommendedName>
</protein>
<evidence type="ECO:0000256" key="1">
    <source>
        <dbReference type="SAM" id="MobiDB-lite"/>
    </source>
</evidence>
<dbReference type="PANTHER" id="PTHR38117">
    <property type="entry name" value="NACHT AND WD40 DOMAIN PROTEIN"/>
    <property type="match status" value="1"/>
</dbReference>
<evidence type="ECO:0000313" key="3">
    <source>
        <dbReference type="EMBL" id="QRC96297.1"/>
    </source>
</evidence>
<organism evidence="3 4">
    <name type="scientific">Phaeosphaeria nodorum (strain SN15 / ATCC MYA-4574 / FGSC 10173)</name>
    <name type="common">Glume blotch fungus</name>
    <name type="synonym">Parastagonospora nodorum</name>
    <dbReference type="NCBI Taxonomy" id="321614"/>
    <lineage>
        <taxon>Eukaryota</taxon>
        <taxon>Fungi</taxon>
        <taxon>Dikarya</taxon>
        <taxon>Ascomycota</taxon>
        <taxon>Pezizomycotina</taxon>
        <taxon>Dothideomycetes</taxon>
        <taxon>Pleosporomycetidae</taxon>
        <taxon>Pleosporales</taxon>
        <taxon>Pleosporineae</taxon>
        <taxon>Phaeosphaeriaceae</taxon>
        <taxon>Parastagonospora</taxon>
    </lineage>
</organism>
<dbReference type="AlphaFoldDB" id="A0A7U2I1U4"/>
<feature type="region of interest" description="Disordered" evidence="1">
    <location>
        <begin position="218"/>
        <end position="358"/>
    </location>
</feature>
<feature type="compositionally biased region" description="Low complexity" evidence="1">
    <location>
        <begin position="537"/>
        <end position="553"/>
    </location>
</feature>
<name>A0A7U2I1U4_PHANO</name>